<sequence>MWRELLNRGGPKYQHFGMAHKVKESEGDLPHSGRLETVVLIFKTHSTWHSPYFRLVLRDSLQCKWCRMTNGGLRQEKETGQEHVGLCPLQGSEAITTNKSYT</sequence>
<dbReference type="EMBL" id="BGZK01000090">
    <property type="protein sequence ID" value="GBP17734.1"/>
    <property type="molecule type" value="Genomic_DNA"/>
</dbReference>
<name>A0A4C1TV22_EUMVA</name>
<protein>
    <submittedName>
        <fullName evidence="1">Uncharacterized protein</fullName>
    </submittedName>
</protein>
<organism evidence="1 2">
    <name type="scientific">Eumeta variegata</name>
    <name type="common">Bagworm moth</name>
    <name type="synonym">Eumeta japonica</name>
    <dbReference type="NCBI Taxonomy" id="151549"/>
    <lineage>
        <taxon>Eukaryota</taxon>
        <taxon>Metazoa</taxon>
        <taxon>Ecdysozoa</taxon>
        <taxon>Arthropoda</taxon>
        <taxon>Hexapoda</taxon>
        <taxon>Insecta</taxon>
        <taxon>Pterygota</taxon>
        <taxon>Neoptera</taxon>
        <taxon>Endopterygota</taxon>
        <taxon>Lepidoptera</taxon>
        <taxon>Glossata</taxon>
        <taxon>Ditrysia</taxon>
        <taxon>Tineoidea</taxon>
        <taxon>Psychidae</taxon>
        <taxon>Oiketicinae</taxon>
        <taxon>Eumeta</taxon>
    </lineage>
</organism>
<evidence type="ECO:0000313" key="1">
    <source>
        <dbReference type="EMBL" id="GBP17734.1"/>
    </source>
</evidence>
<reference evidence="1 2" key="1">
    <citation type="journal article" date="2019" name="Commun. Biol.">
        <title>The bagworm genome reveals a unique fibroin gene that provides high tensile strength.</title>
        <authorList>
            <person name="Kono N."/>
            <person name="Nakamura H."/>
            <person name="Ohtoshi R."/>
            <person name="Tomita M."/>
            <person name="Numata K."/>
            <person name="Arakawa K."/>
        </authorList>
    </citation>
    <scope>NUCLEOTIDE SEQUENCE [LARGE SCALE GENOMIC DNA]</scope>
</reference>
<evidence type="ECO:0000313" key="2">
    <source>
        <dbReference type="Proteomes" id="UP000299102"/>
    </source>
</evidence>
<keyword evidence="2" id="KW-1185">Reference proteome</keyword>
<proteinExistence type="predicted"/>
<gene>
    <name evidence="1" type="ORF">EVAR_102592_1</name>
</gene>
<comment type="caution">
    <text evidence="1">The sequence shown here is derived from an EMBL/GenBank/DDBJ whole genome shotgun (WGS) entry which is preliminary data.</text>
</comment>
<dbReference type="Proteomes" id="UP000299102">
    <property type="component" value="Unassembled WGS sequence"/>
</dbReference>
<dbReference type="AlphaFoldDB" id="A0A4C1TV22"/>
<accession>A0A4C1TV22</accession>